<organism evidence="17 18">
    <name type="scientific">Bursaphelenchus xylophilus</name>
    <name type="common">Pinewood nematode worm</name>
    <name type="synonym">Aphelenchoides xylophilus</name>
    <dbReference type="NCBI Taxonomy" id="6326"/>
    <lineage>
        <taxon>Eukaryota</taxon>
        <taxon>Metazoa</taxon>
        <taxon>Ecdysozoa</taxon>
        <taxon>Nematoda</taxon>
        <taxon>Chromadorea</taxon>
        <taxon>Rhabditida</taxon>
        <taxon>Tylenchina</taxon>
        <taxon>Tylenchomorpha</taxon>
        <taxon>Aphelenchoidea</taxon>
        <taxon>Aphelenchoididae</taxon>
        <taxon>Bursaphelenchus</taxon>
    </lineage>
</organism>
<dbReference type="PANTHER" id="PTHR10414:SF37">
    <property type="entry name" value="BB IN A BOXCAR, ISOFORM C"/>
    <property type="match status" value="1"/>
</dbReference>
<dbReference type="InterPro" id="IPR000462">
    <property type="entry name" value="CDP-OH_P_trans"/>
</dbReference>
<comment type="similarity">
    <text evidence="2 15">Belongs to the CDP-alcohol phosphatidyltransferase class-I family.</text>
</comment>
<dbReference type="Proteomes" id="UP000582659">
    <property type="component" value="Unassembled WGS sequence"/>
</dbReference>
<dbReference type="EMBL" id="CAJFCV020000001">
    <property type="protein sequence ID" value="CAG9089709.1"/>
    <property type="molecule type" value="Genomic_DNA"/>
</dbReference>
<keyword evidence="7" id="KW-0444">Lipid biosynthesis</keyword>
<dbReference type="PANTHER" id="PTHR10414">
    <property type="entry name" value="ETHANOLAMINEPHOSPHOTRANSFERASE"/>
    <property type="match status" value="1"/>
</dbReference>
<keyword evidence="8" id="KW-1208">Phospholipid metabolism</keyword>
<evidence type="ECO:0000256" key="3">
    <source>
        <dbReference type="ARBA" id="ARBA00022679"/>
    </source>
</evidence>
<comment type="catalytic activity">
    <reaction evidence="9">
        <text>1-hexadecanoyl-2-(4Z,7Z,10Z,13Z,16Z,19Z-docosahexaenoyl)-sn-glycerol + CDP-choline = 1-hexadecanoyl-2-(4Z,7Z,10Z,13Z,16Z,19Z-docosahexaenoyl)-sn-glycero-3-phosphocholine + CMP + H(+)</text>
        <dbReference type="Rhea" id="RHEA:54332"/>
        <dbReference type="ChEBI" id="CHEBI:15378"/>
        <dbReference type="ChEBI" id="CHEBI:58779"/>
        <dbReference type="ChEBI" id="CHEBI:60377"/>
        <dbReference type="ChEBI" id="CHEBI:74963"/>
        <dbReference type="ChEBI" id="CHEBI:82949"/>
    </reaction>
    <physiologicalReaction direction="left-to-right" evidence="9">
        <dbReference type="Rhea" id="RHEA:54333"/>
    </physiologicalReaction>
</comment>
<comment type="pathway">
    <text evidence="12">Phospholipid metabolism; phosphatidylcholine biosynthesis; phosphatidylcholine from phosphocholine: step 2/2.</text>
</comment>
<evidence type="ECO:0000313" key="17">
    <source>
        <dbReference type="EMBL" id="CAD5212056.1"/>
    </source>
</evidence>
<dbReference type="PROSITE" id="PS00379">
    <property type="entry name" value="CDP_ALCOHOL_P_TRANSF"/>
    <property type="match status" value="1"/>
</dbReference>
<feature type="transmembrane region" description="Helical" evidence="16">
    <location>
        <begin position="375"/>
        <end position="394"/>
    </location>
</feature>
<evidence type="ECO:0000256" key="10">
    <source>
        <dbReference type="ARBA" id="ARBA00036651"/>
    </source>
</evidence>
<dbReference type="EC" id="2.7.8.2" evidence="13"/>
<accession>A0A7I8XLG2</accession>
<evidence type="ECO:0000256" key="12">
    <source>
        <dbReference type="ARBA" id="ARBA00037890"/>
    </source>
</evidence>
<evidence type="ECO:0000256" key="16">
    <source>
        <dbReference type="SAM" id="Phobius"/>
    </source>
</evidence>
<evidence type="ECO:0000256" key="9">
    <source>
        <dbReference type="ARBA" id="ARBA00036100"/>
    </source>
</evidence>
<keyword evidence="7" id="KW-0594">Phospholipid biosynthesis</keyword>
<dbReference type="Gene3D" id="1.20.120.1760">
    <property type="match status" value="1"/>
</dbReference>
<protein>
    <recommendedName>
        <fullName evidence="13">diacylglycerol cholinephosphotransferase</fullName>
        <ecNumber evidence="13">2.7.8.2</ecNumber>
    </recommendedName>
</protein>
<evidence type="ECO:0000256" key="4">
    <source>
        <dbReference type="ARBA" id="ARBA00022692"/>
    </source>
</evidence>
<dbReference type="GO" id="GO:0005794">
    <property type="term" value="C:Golgi apparatus"/>
    <property type="evidence" value="ECO:0007669"/>
    <property type="project" value="TreeGrafter"/>
</dbReference>
<evidence type="ECO:0000256" key="2">
    <source>
        <dbReference type="ARBA" id="ARBA00010441"/>
    </source>
</evidence>
<sequence>MHHALAILDLKLSAIVESAAEKTSRLSALENGGETDRLVEIRSENVEVVIERRQLLANIFEMPVQTRARRLVGSQSPIQQKKAFKIWQYLRSTVDNVCDAYIEKDCRLDPQQIQRLSDHKYASSGYSFLDDLCMQRFWNWVVEFYPMWLAPNLITLIGLIINLLTVLVLSHYCYTATEEAPRWAYLLAAVGLFVYQTLDATDGKQARRTGTSSPLGELFDHGCDSMTQVFVTLNLCYALQLGFIKNMVWIVVILSVSTFYLAHWSTFCTGHLKFGRFDVSEAQDTIIGVLLTTAAFGPQIWDTSVFGISLKLIMLAGGALGIVNQAGAYIKSILSEGSGKNGSTVADTSVIFPLFPLLAVILPFCMIYTKSTSGVYDANITLFALCFAAVGAKATNRLVIAHMSRSAIGIWDWIYVSPLLMIINQYYDFYFDELKILIIATIYAYLSLLVFCVHICHQFCNYLNIYCFFIRPGPQNNVQFGRKASESKRNR</sequence>
<comment type="catalytic activity">
    <reaction evidence="10">
        <text>1,2-dioctanoyl-sn-glycerol + CDP-choline = 1,2-dioctanoyl-sn-glycero-3-phosphocholine + CMP + H(+)</text>
        <dbReference type="Rhea" id="RHEA:54232"/>
        <dbReference type="ChEBI" id="CHEBI:15378"/>
        <dbReference type="ChEBI" id="CHEBI:58779"/>
        <dbReference type="ChEBI" id="CHEBI:60377"/>
        <dbReference type="ChEBI" id="CHEBI:76979"/>
        <dbReference type="ChEBI" id="CHEBI:78228"/>
    </reaction>
    <physiologicalReaction direction="left-to-right" evidence="10">
        <dbReference type="Rhea" id="RHEA:54233"/>
    </physiologicalReaction>
</comment>
<evidence type="ECO:0000313" key="18">
    <source>
        <dbReference type="Proteomes" id="UP000659654"/>
    </source>
</evidence>
<keyword evidence="5 16" id="KW-1133">Transmembrane helix</keyword>
<comment type="catalytic activity">
    <reaction evidence="14">
        <text>CDP-choline + a 1,2-diacyl-sn-glycerol = a 1,2-diacyl-sn-glycero-3-phosphocholine + CMP + H(+)</text>
        <dbReference type="Rhea" id="RHEA:32939"/>
        <dbReference type="ChEBI" id="CHEBI:15378"/>
        <dbReference type="ChEBI" id="CHEBI:17815"/>
        <dbReference type="ChEBI" id="CHEBI:57643"/>
        <dbReference type="ChEBI" id="CHEBI:58779"/>
        <dbReference type="ChEBI" id="CHEBI:60377"/>
        <dbReference type="EC" id="2.7.8.2"/>
    </reaction>
    <physiologicalReaction direction="left-to-right" evidence="14">
        <dbReference type="Rhea" id="RHEA:32940"/>
    </physiologicalReaction>
</comment>
<feature type="transmembrane region" description="Helical" evidence="16">
    <location>
        <begin position="247"/>
        <end position="267"/>
    </location>
</feature>
<dbReference type="GO" id="GO:0004307">
    <property type="term" value="F:ethanolaminephosphotransferase activity"/>
    <property type="evidence" value="ECO:0007669"/>
    <property type="project" value="TreeGrafter"/>
</dbReference>
<feature type="transmembrane region" description="Helical" evidence="16">
    <location>
        <begin position="153"/>
        <end position="174"/>
    </location>
</feature>
<comment type="catalytic activity">
    <reaction evidence="11">
        <text>1-hexadecanoyl-2-(9Z-octadecenoyl)-sn-glycerol + CDP-choline = 1-hexadecanoyl-2-(9Z-octadecenoyl)-sn-glycero-3-phosphocholine + CMP + H(+)</text>
        <dbReference type="Rhea" id="RHEA:54244"/>
        <dbReference type="ChEBI" id="CHEBI:15378"/>
        <dbReference type="ChEBI" id="CHEBI:58779"/>
        <dbReference type="ChEBI" id="CHEBI:60377"/>
        <dbReference type="ChEBI" id="CHEBI:73001"/>
        <dbReference type="ChEBI" id="CHEBI:75466"/>
    </reaction>
    <physiologicalReaction direction="left-to-right" evidence="11">
        <dbReference type="Rhea" id="RHEA:54245"/>
    </physiologicalReaction>
</comment>
<feature type="transmembrane region" description="Helical" evidence="16">
    <location>
        <begin position="350"/>
        <end position="369"/>
    </location>
</feature>
<keyword evidence="7" id="KW-0443">Lipid metabolism</keyword>
<keyword evidence="4 16" id="KW-0812">Transmembrane</keyword>
<keyword evidence="3 15" id="KW-0808">Transferase</keyword>
<dbReference type="InterPro" id="IPR014472">
    <property type="entry name" value="CHOPT"/>
</dbReference>
<evidence type="ECO:0000256" key="11">
    <source>
        <dbReference type="ARBA" id="ARBA00036890"/>
    </source>
</evidence>
<name>A0A7I8XLG2_BURXY</name>
<dbReference type="EMBL" id="CAJFDI010000001">
    <property type="protein sequence ID" value="CAD5212056.1"/>
    <property type="molecule type" value="Genomic_DNA"/>
</dbReference>
<keyword evidence="18" id="KW-1185">Reference proteome</keyword>
<evidence type="ECO:0000256" key="5">
    <source>
        <dbReference type="ARBA" id="ARBA00022989"/>
    </source>
</evidence>
<evidence type="ECO:0000256" key="13">
    <source>
        <dbReference type="ARBA" id="ARBA00038987"/>
    </source>
</evidence>
<reference evidence="17" key="1">
    <citation type="submission" date="2020-09" db="EMBL/GenBank/DDBJ databases">
        <authorList>
            <person name="Kikuchi T."/>
        </authorList>
    </citation>
    <scope>NUCLEOTIDE SEQUENCE</scope>
    <source>
        <strain evidence="17">Ka4C1</strain>
    </source>
</reference>
<proteinExistence type="inferred from homology"/>
<comment type="caution">
    <text evidence="17">The sequence shown here is derived from an EMBL/GenBank/DDBJ whole genome shotgun (WGS) entry which is preliminary data.</text>
</comment>
<feature type="transmembrane region" description="Helical" evidence="16">
    <location>
        <begin position="308"/>
        <end position="330"/>
    </location>
</feature>
<dbReference type="AlphaFoldDB" id="A0A7I8XLG2"/>
<evidence type="ECO:0000256" key="1">
    <source>
        <dbReference type="ARBA" id="ARBA00004141"/>
    </source>
</evidence>
<dbReference type="FunFam" id="1.20.120.1760:FF:000002">
    <property type="entry name" value="Choline/ethanolamine phosphotransferase 1"/>
    <property type="match status" value="1"/>
</dbReference>
<dbReference type="GO" id="GO:0005789">
    <property type="term" value="C:endoplasmic reticulum membrane"/>
    <property type="evidence" value="ECO:0007669"/>
    <property type="project" value="TreeGrafter"/>
</dbReference>
<dbReference type="InterPro" id="IPR043130">
    <property type="entry name" value="CDP-OH_PTrfase_TM_dom"/>
</dbReference>
<gene>
    <name evidence="17" type="ORF">BXYJ_LOCUS2728</name>
</gene>
<dbReference type="GO" id="GO:0006646">
    <property type="term" value="P:phosphatidylethanolamine biosynthetic process"/>
    <property type="evidence" value="ECO:0007669"/>
    <property type="project" value="TreeGrafter"/>
</dbReference>
<evidence type="ECO:0000256" key="8">
    <source>
        <dbReference type="ARBA" id="ARBA00023264"/>
    </source>
</evidence>
<feature type="transmembrane region" description="Helical" evidence="16">
    <location>
        <begin position="436"/>
        <end position="456"/>
    </location>
</feature>
<dbReference type="Proteomes" id="UP000659654">
    <property type="component" value="Unassembled WGS sequence"/>
</dbReference>
<dbReference type="InterPro" id="IPR048254">
    <property type="entry name" value="CDP_ALCOHOL_P_TRANSF_CS"/>
</dbReference>
<dbReference type="OrthoDB" id="196717at2759"/>
<dbReference type="GO" id="GO:0004142">
    <property type="term" value="F:diacylglycerol cholinephosphotransferase activity"/>
    <property type="evidence" value="ECO:0007669"/>
    <property type="project" value="UniProtKB-EC"/>
</dbReference>
<comment type="subcellular location">
    <subcellularLocation>
        <location evidence="1">Membrane</location>
        <topology evidence="1">Multi-pass membrane protein</topology>
    </subcellularLocation>
</comment>
<dbReference type="SMR" id="A0A7I8XLG2"/>
<evidence type="ECO:0000256" key="14">
    <source>
        <dbReference type="ARBA" id="ARBA00048570"/>
    </source>
</evidence>
<evidence type="ECO:0000256" key="6">
    <source>
        <dbReference type="ARBA" id="ARBA00023136"/>
    </source>
</evidence>
<keyword evidence="6 16" id="KW-0472">Membrane</keyword>
<evidence type="ECO:0000256" key="15">
    <source>
        <dbReference type="RuleBase" id="RU003750"/>
    </source>
</evidence>
<evidence type="ECO:0000256" key="7">
    <source>
        <dbReference type="ARBA" id="ARBA00023209"/>
    </source>
</evidence>
<dbReference type="Pfam" id="PF01066">
    <property type="entry name" value="CDP-OH_P_transf"/>
    <property type="match status" value="1"/>
</dbReference>
<feature type="transmembrane region" description="Helical" evidence="16">
    <location>
        <begin position="406"/>
        <end position="424"/>
    </location>
</feature>